<dbReference type="Proteomes" id="UP000004018">
    <property type="component" value="Unassembled WGS sequence"/>
</dbReference>
<keyword evidence="7" id="KW-1185">Reference proteome</keyword>
<dbReference type="RefSeq" id="WP_007390844.1">
    <property type="nucleotide sequence ID" value="NZ_ADGP01000003.1"/>
</dbReference>
<dbReference type="GO" id="GO:0003723">
    <property type="term" value="F:RNA binding"/>
    <property type="evidence" value="ECO:0007669"/>
    <property type="project" value="UniProtKB-UniRule"/>
</dbReference>
<dbReference type="eggNOG" id="COG1837">
    <property type="taxonomic scope" value="Bacteria"/>
</dbReference>
<accession>D3LSL9</accession>
<dbReference type="SUPFAM" id="SSF54814">
    <property type="entry name" value="Prokaryotic type KH domain (KH-domain type II)"/>
    <property type="match status" value="1"/>
</dbReference>
<comment type="caution">
    <text evidence="4">The sequence shown here is derived from an EMBL/GenBank/DDBJ whole genome shotgun (WGS) entry which is preliminary data.</text>
</comment>
<dbReference type="PANTHER" id="PTHR34654:SF1">
    <property type="entry name" value="RNA-BINDING PROTEIN KHPA"/>
    <property type="match status" value="1"/>
</dbReference>
<protein>
    <recommendedName>
        <fullName evidence="3">RNA-binding protein KhpA</fullName>
    </recommendedName>
    <alternativeName>
        <fullName evidence="3">KH-domain protein A</fullName>
    </alternativeName>
</protein>
<dbReference type="Pfam" id="PF13083">
    <property type="entry name" value="KH_KhpA-B"/>
    <property type="match status" value="1"/>
</dbReference>
<keyword evidence="3" id="KW-0961">Cell wall biogenesis/degradation</keyword>
<evidence type="ECO:0000256" key="3">
    <source>
        <dbReference type="HAMAP-Rule" id="MF_00088"/>
    </source>
</evidence>
<evidence type="ECO:0000313" key="6">
    <source>
        <dbReference type="Proteomes" id="UP000003242"/>
    </source>
</evidence>
<keyword evidence="1 3" id="KW-0963">Cytoplasm</keyword>
<dbReference type="GO" id="GO:0005737">
    <property type="term" value="C:cytoplasm"/>
    <property type="evidence" value="ECO:0007669"/>
    <property type="project" value="UniProtKB-SubCell"/>
</dbReference>
<dbReference type="Proteomes" id="UP000003242">
    <property type="component" value="Unassembled WGS sequence"/>
</dbReference>
<dbReference type="EMBL" id="AFIJ01000018">
    <property type="protein sequence ID" value="EGL41031.1"/>
    <property type="molecule type" value="Genomic_DNA"/>
</dbReference>
<comment type="function">
    <text evidence="3">A probable RNA chaperone. Forms a complex with KhpB which binds to cellular RNA and controls its expression. Plays a role in peptidoglycan (PG) homeostasis and cell length regulation.</text>
</comment>
<evidence type="ECO:0000313" key="7">
    <source>
        <dbReference type="Proteomes" id="UP000004018"/>
    </source>
</evidence>
<dbReference type="PANTHER" id="PTHR34654">
    <property type="entry name" value="UPF0109 PROTEIN SCO5592"/>
    <property type="match status" value="1"/>
</dbReference>
<evidence type="ECO:0000313" key="5">
    <source>
        <dbReference type="EMBL" id="EGL41031.1"/>
    </source>
</evidence>
<name>D3LSL9_9FIRM</name>
<keyword evidence="3" id="KW-0133">Cell shape</keyword>
<dbReference type="OrthoDB" id="9812389at2"/>
<dbReference type="CDD" id="cd22533">
    <property type="entry name" value="KH-II_YlqC-like"/>
    <property type="match status" value="1"/>
</dbReference>
<reference evidence="4" key="2">
    <citation type="submission" date="2009-12" db="EMBL/GenBank/DDBJ databases">
        <authorList>
            <person name="Madupu R."/>
            <person name="Durkin A.S."/>
            <person name="Torralba M."/>
            <person name="Methe B."/>
            <person name="Sutton G.G."/>
            <person name="Strausberg R.L."/>
            <person name="Nelson K.E."/>
        </authorList>
    </citation>
    <scope>NUCLEOTIDE SEQUENCE</scope>
    <source>
        <strain evidence="4">28L</strain>
    </source>
</reference>
<dbReference type="HAMAP" id="MF_00088">
    <property type="entry name" value="KhpA"/>
    <property type="match status" value="1"/>
</dbReference>
<comment type="similarity">
    <text evidence="3">Belongs to the KhpA RNA-binding protein family.</text>
</comment>
<evidence type="ECO:0000313" key="4">
    <source>
        <dbReference type="EMBL" id="EFD94806.1"/>
    </source>
</evidence>
<dbReference type="InterPro" id="IPR015946">
    <property type="entry name" value="KH_dom-like_a/b"/>
</dbReference>
<gene>
    <name evidence="3" type="primary">khpA</name>
    <name evidence="4" type="ORF">HMPREF0889_0958</name>
    <name evidence="5" type="ORF">HMPREF1039_1335</name>
</gene>
<dbReference type="STRING" id="699218.HMPREF0889_0958"/>
<dbReference type="GO" id="GO:0009252">
    <property type="term" value="P:peptidoglycan biosynthetic process"/>
    <property type="evidence" value="ECO:0007669"/>
    <property type="project" value="UniProtKB-UniRule"/>
</dbReference>
<comment type="subcellular location">
    <subcellularLocation>
        <location evidence="3">Cytoplasm</location>
    </subcellularLocation>
</comment>
<evidence type="ECO:0000256" key="1">
    <source>
        <dbReference type="ARBA" id="ARBA00022490"/>
    </source>
</evidence>
<sequence>MEELITCIAKGLVTQPEAVTVTKIQKQGLEVYTLHVAPDDMGKVIGRQGKIVKAIRLVVRAAAVHTHQKVAVEIA</sequence>
<dbReference type="EMBL" id="ADGP01000003">
    <property type="protein sequence ID" value="EFD94806.1"/>
    <property type="molecule type" value="Genomic_DNA"/>
</dbReference>
<dbReference type="InterPro" id="IPR009019">
    <property type="entry name" value="KH_sf_prok-type"/>
</dbReference>
<comment type="subunit">
    <text evidence="3">Forms a complex with KhpB.</text>
</comment>
<evidence type="ECO:0000256" key="2">
    <source>
        <dbReference type="ARBA" id="ARBA00022884"/>
    </source>
</evidence>
<dbReference type="AlphaFoldDB" id="D3LSL9"/>
<proteinExistence type="inferred from homology"/>
<reference evidence="5 7" key="3">
    <citation type="submission" date="2011-04" db="EMBL/GenBank/DDBJ databases">
        <authorList>
            <person name="Harkins D.M."/>
            <person name="Madupu R."/>
            <person name="Durkin A.S."/>
            <person name="Torralba M."/>
            <person name="Methe B."/>
            <person name="Sutton G.G."/>
            <person name="Nelson K.E."/>
        </authorList>
    </citation>
    <scope>NUCLEOTIDE SEQUENCE [LARGE SCALE GENOMIC DNA]</scope>
    <source>
        <strain evidence="5 7">UPII 199-6</strain>
    </source>
</reference>
<dbReference type="GO" id="GO:0008360">
    <property type="term" value="P:regulation of cell shape"/>
    <property type="evidence" value="ECO:0007669"/>
    <property type="project" value="UniProtKB-KW"/>
</dbReference>
<dbReference type="GO" id="GO:0071555">
    <property type="term" value="P:cell wall organization"/>
    <property type="evidence" value="ECO:0007669"/>
    <property type="project" value="UniProtKB-KW"/>
</dbReference>
<dbReference type="Gene3D" id="3.30.300.20">
    <property type="match status" value="1"/>
</dbReference>
<keyword evidence="3" id="KW-0143">Chaperone</keyword>
<organism evidence="4 6">
    <name type="scientific">Megasphaera lornae</name>
    <dbReference type="NCBI Taxonomy" id="1000568"/>
    <lineage>
        <taxon>Bacteria</taxon>
        <taxon>Bacillati</taxon>
        <taxon>Bacillota</taxon>
        <taxon>Negativicutes</taxon>
        <taxon>Veillonellales</taxon>
        <taxon>Veillonellaceae</taxon>
        <taxon>Megasphaera</taxon>
    </lineage>
</organism>
<dbReference type="InterPro" id="IPR020627">
    <property type="entry name" value="KhpA"/>
</dbReference>
<reference evidence="6" key="1">
    <citation type="submission" date="2009-12" db="EMBL/GenBank/DDBJ databases">
        <title>Sequence of Clostridiales genomosp. BVAB3 str. UPII9-5.</title>
        <authorList>
            <person name="Madupu R."/>
            <person name="Durkin A.S."/>
            <person name="Torralba M."/>
            <person name="Methe B."/>
            <person name="Sutton G.G."/>
            <person name="Strausberg R.L."/>
            <person name="Nelson K.E."/>
        </authorList>
    </citation>
    <scope>NUCLEOTIDE SEQUENCE [LARGE SCALE GENOMIC DNA]</scope>
    <source>
        <strain evidence="6">28L</strain>
    </source>
</reference>
<keyword evidence="2 3" id="KW-0694">RNA-binding</keyword>